<dbReference type="FunFam" id="3.40.630.10:FF:000001">
    <property type="entry name" value="Carboxypeptidase B"/>
    <property type="match status" value="1"/>
</dbReference>
<comment type="cofactor">
    <cofactor evidence="1">
        <name>Zn(2+)</name>
        <dbReference type="ChEBI" id="CHEBI:29105"/>
    </cofactor>
</comment>
<comment type="subcellular location">
    <subcellularLocation>
        <location evidence="2">Secreted</location>
    </subcellularLocation>
</comment>
<dbReference type="SMART" id="SM00631">
    <property type="entry name" value="Zn_pept"/>
    <property type="match status" value="2"/>
</dbReference>
<evidence type="ECO:0000256" key="9">
    <source>
        <dbReference type="ARBA" id="ARBA00022801"/>
    </source>
</evidence>
<dbReference type="GO" id="GO:0005615">
    <property type="term" value="C:extracellular space"/>
    <property type="evidence" value="ECO:0007669"/>
    <property type="project" value="TreeGrafter"/>
</dbReference>
<sequence>MKLWYIYFIVPLVVGLGKSRYDGYYLYRIVPSDIADLNILKNIRDDEDYSFWSELSLHVPTDVLVSPGKIEEFEKLVNISGMDVEIMMDDVQKYIDSENPNVNLRGNFDWKAYYRLDVINNWMDSLVAEYPKILTGLIGGRSFEGREIRGVKLSFRDGNPGIFFEGGIHAREWISPAVVTYVLNEFITSDDPIVRYTAESFDWYIFPNFNPDGYEYTHTQNRLWRKTRKPYTSRCVGADPNRNWNFHWAEGGTSKNPCSEIFPGDKPFSEIETKSMSEYIASVKDKIFAYVAFHSYSQLLLIPYGYSNAKVENFDDLLKIGNFSASVLERRYGTRYRVGNIVDVIYVASGGSMDWVRGTFHTPIAFTYELRDKGRYGFLLPANQIIPTAEETLDSLVAMFQEAERLGYGSYGRSIDSDIIMKYLIILALVALTIAEKFSYKDYKVYRIFPRTAEHLNILQKFETDITDSYSFWNGPSRGNVSSDLMVSPAKAKEFVELMAAVGMEYSVYIEDVQALIDAENPVDTSRSSDFTFTRYHTLDQIYAWLDSLAVAYPNNVEVIVGGSTYEKRQIKGIKLSFARGNPGVFIEGGIHAREWISPATITYIINELLTSKDSDVRSLAESHDWYIFPVFNPDGFVHTHTTSRLWRKTRSHNGRFCRGADPNRNWGYQWMSGGASSSPCMDTFAGSSPFSEIETRTMSEYITSISDKFYAYISFHSYSQLLLFPYGHTTDHLDNYDDLYAIGIKAANKLSERYGTKYTTGNVAETIYIASGGSMDWVKATFGTPITYTYELRDVGRHGFVLPAEQIIPTGEETLDSLVTLFKESQLRGYPAGRQ</sequence>
<evidence type="ECO:0000256" key="8">
    <source>
        <dbReference type="ARBA" id="ARBA00022729"/>
    </source>
</evidence>
<proteinExistence type="inferred from homology"/>
<keyword evidence="18" id="KW-1185">Reference proteome</keyword>
<dbReference type="GO" id="GO:0004181">
    <property type="term" value="F:metallocarboxypeptidase activity"/>
    <property type="evidence" value="ECO:0007669"/>
    <property type="project" value="InterPro"/>
</dbReference>
<evidence type="ECO:0000256" key="4">
    <source>
        <dbReference type="ARBA" id="ARBA00022525"/>
    </source>
</evidence>
<comment type="function">
    <text evidence="13">Involved in the digestion of the blood meal.</text>
</comment>
<dbReference type="Gene3D" id="3.30.70.340">
    <property type="entry name" value="Metallocarboxypeptidase-like"/>
    <property type="match status" value="2"/>
</dbReference>
<evidence type="ECO:0000256" key="12">
    <source>
        <dbReference type="ARBA" id="ARBA00023157"/>
    </source>
</evidence>
<evidence type="ECO:0000256" key="13">
    <source>
        <dbReference type="ARBA" id="ARBA00057299"/>
    </source>
</evidence>
<feature type="signal peptide" evidence="16">
    <location>
        <begin position="1"/>
        <end position="19"/>
    </location>
</feature>
<dbReference type="InterPro" id="IPR000834">
    <property type="entry name" value="Peptidase_M14"/>
</dbReference>
<evidence type="ECO:0000256" key="6">
    <source>
        <dbReference type="ARBA" id="ARBA00022670"/>
    </source>
</evidence>
<keyword evidence="6" id="KW-0645">Protease</keyword>
<dbReference type="SUPFAM" id="SSF53187">
    <property type="entry name" value="Zn-dependent exopeptidases"/>
    <property type="match status" value="2"/>
</dbReference>
<dbReference type="GO" id="GO:0008270">
    <property type="term" value="F:zinc ion binding"/>
    <property type="evidence" value="ECO:0007669"/>
    <property type="project" value="InterPro"/>
</dbReference>
<gene>
    <name evidence="19" type="primary">LOC107273280</name>
</gene>
<dbReference type="Proteomes" id="UP000694920">
    <property type="component" value="Unplaced"/>
</dbReference>
<dbReference type="CDD" id="cd03860">
    <property type="entry name" value="M14_CP_A-B_like"/>
    <property type="match status" value="2"/>
</dbReference>
<dbReference type="InterPro" id="IPR003146">
    <property type="entry name" value="M14A_act_pep"/>
</dbReference>
<dbReference type="GO" id="GO:0006508">
    <property type="term" value="P:proteolysis"/>
    <property type="evidence" value="ECO:0007669"/>
    <property type="project" value="UniProtKB-KW"/>
</dbReference>
<dbReference type="SUPFAM" id="SSF54897">
    <property type="entry name" value="Protease propeptides/inhibitors"/>
    <property type="match status" value="2"/>
</dbReference>
<feature type="active site" description="Proton donor/acceptor" evidence="15">
    <location>
        <position position="792"/>
    </location>
</feature>
<dbReference type="PANTHER" id="PTHR11705">
    <property type="entry name" value="PROTEASE FAMILY M14 CARBOXYPEPTIDASE A,B"/>
    <property type="match status" value="1"/>
</dbReference>
<feature type="domain" description="Peptidase M14" evidence="17">
    <location>
        <begin position="535"/>
        <end position="826"/>
    </location>
</feature>
<dbReference type="PROSITE" id="PS00132">
    <property type="entry name" value="CARBOXYPEPT_ZN_1"/>
    <property type="match status" value="2"/>
</dbReference>
<keyword evidence="12" id="KW-1015">Disulfide bond</keyword>
<name>A0AAJ7CBM3_CEPCN</name>
<feature type="chain" id="PRO_5042526501" description="Zinc carboxypeptidase A 1" evidence="16">
    <location>
        <begin position="20"/>
        <end position="836"/>
    </location>
</feature>
<protein>
    <recommendedName>
        <fullName evidence="14">Zinc carboxypeptidase A 1</fullName>
    </recommendedName>
</protein>
<dbReference type="PROSITE" id="PS52035">
    <property type="entry name" value="PEPTIDASE_M14"/>
    <property type="match status" value="2"/>
</dbReference>
<reference evidence="19" key="1">
    <citation type="submission" date="2025-08" db="UniProtKB">
        <authorList>
            <consortium name="RefSeq"/>
        </authorList>
    </citation>
    <scope>IDENTIFICATION</scope>
</reference>
<dbReference type="InterPro" id="IPR057246">
    <property type="entry name" value="CARBOXYPEPT_ZN_1"/>
</dbReference>
<evidence type="ECO:0000256" key="1">
    <source>
        <dbReference type="ARBA" id="ARBA00001947"/>
    </source>
</evidence>
<evidence type="ECO:0000313" key="19">
    <source>
        <dbReference type="RefSeq" id="XP_015606809.1"/>
    </source>
</evidence>
<keyword evidence="5" id="KW-0121">Carboxypeptidase</keyword>
<dbReference type="PRINTS" id="PR00765">
    <property type="entry name" value="CRBOXYPTASEA"/>
</dbReference>
<dbReference type="GeneID" id="107273280"/>
<dbReference type="RefSeq" id="XP_015606809.1">
    <property type="nucleotide sequence ID" value="XM_015751323.2"/>
</dbReference>
<dbReference type="AlphaFoldDB" id="A0AAJ7CBM3"/>
<evidence type="ECO:0000256" key="5">
    <source>
        <dbReference type="ARBA" id="ARBA00022645"/>
    </source>
</evidence>
<keyword evidence="7" id="KW-0479">Metal-binding</keyword>
<dbReference type="InterPro" id="IPR057247">
    <property type="entry name" value="CARBOXYPEPT_ZN_2"/>
</dbReference>
<evidence type="ECO:0000256" key="7">
    <source>
        <dbReference type="ARBA" id="ARBA00022723"/>
    </source>
</evidence>
<dbReference type="KEGG" id="ccin:107273280"/>
<evidence type="ECO:0000256" key="3">
    <source>
        <dbReference type="ARBA" id="ARBA00005988"/>
    </source>
</evidence>
<evidence type="ECO:0000256" key="16">
    <source>
        <dbReference type="SAM" id="SignalP"/>
    </source>
</evidence>
<evidence type="ECO:0000259" key="17">
    <source>
        <dbReference type="PROSITE" id="PS52035"/>
    </source>
</evidence>
<dbReference type="InterPro" id="IPR036990">
    <property type="entry name" value="M14A-like_propep"/>
</dbReference>
<evidence type="ECO:0000256" key="11">
    <source>
        <dbReference type="ARBA" id="ARBA00023049"/>
    </source>
</evidence>
<keyword evidence="8 16" id="KW-0732">Signal</keyword>
<evidence type="ECO:0000256" key="10">
    <source>
        <dbReference type="ARBA" id="ARBA00022833"/>
    </source>
</evidence>
<keyword evidence="10" id="KW-0862">Zinc</keyword>
<comment type="similarity">
    <text evidence="3 15">Belongs to the peptidase M14 family.</text>
</comment>
<keyword evidence="4" id="KW-0964">Secreted</keyword>
<evidence type="ECO:0000256" key="2">
    <source>
        <dbReference type="ARBA" id="ARBA00004613"/>
    </source>
</evidence>
<dbReference type="FunFam" id="3.30.70.340:FF:000002">
    <property type="entry name" value="Carboxypeptidase A"/>
    <property type="match status" value="1"/>
</dbReference>
<dbReference type="Gene3D" id="3.40.630.10">
    <property type="entry name" value="Zn peptidases"/>
    <property type="match status" value="2"/>
</dbReference>
<keyword evidence="9" id="KW-0378">Hydrolase</keyword>
<keyword evidence="11" id="KW-0482">Metalloprotease</keyword>
<dbReference type="Pfam" id="PF00246">
    <property type="entry name" value="Peptidase_M14"/>
    <property type="match status" value="2"/>
</dbReference>
<dbReference type="Pfam" id="PF02244">
    <property type="entry name" value="Propep_M14"/>
    <property type="match status" value="2"/>
</dbReference>
<dbReference type="PANTHER" id="PTHR11705:SF153">
    <property type="entry name" value="ZINC CARBOXYPEPTIDASE A 1-LIKE PROTEIN"/>
    <property type="match status" value="1"/>
</dbReference>
<dbReference type="PROSITE" id="PS00133">
    <property type="entry name" value="CARBOXYPEPT_ZN_2"/>
    <property type="match status" value="2"/>
</dbReference>
<feature type="domain" description="Peptidase M14" evidence="17">
    <location>
        <begin position="112"/>
        <end position="403"/>
    </location>
</feature>
<accession>A0AAJ7CBM3</accession>
<dbReference type="FunFam" id="3.40.630.10:FF:000040">
    <property type="entry name" value="zinc carboxypeptidase"/>
    <property type="match status" value="1"/>
</dbReference>
<evidence type="ECO:0000256" key="15">
    <source>
        <dbReference type="PROSITE-ProRule" id="PRU01379"/>
    </source>
</evidence>
<organism evidence="18 19">
    <name type="scientific">Cephus cinctus</name>
    <name type="common">Wheat stem sawfly</name>
    <dbReference type="NCBI Taxonomy" id="211228"/>
    <lineage>
        <taxon>Eukaryota</taxon>
        <taxon>Metazoa</taxon>
        <taxon>Ecdysozoa</taxon>
        <taxon>Arthropoda</taxon>
        <taxon>Hexapoda</taxon>
        <taxon>Insecta</taxon>
        <taxon>Pterygota</taxon>
        <taxon>Neoptera</taxon>
        <taxon>Endopterygota</taxon>
        <taxon>Hymenoptera</taxon>
        <taxon>Cephoidea</taxon>
        <taxon>Cephidae</taxon>
        <taxon>Cephus</taxon>
    </lineage>
</organism>
<feature type="active site" description="Proton donor/acceptor" evidence="15">
    <location>
        <position position="369"/>
    </location>
</feature>
<evidence type="ECO:0000256" key="14">
    <source>
        <dbReference type="ARBA" id="ARBA00069039"/>
    </source>
</evidence>
<evidence type="ECO:0000313" key="18">
    <source>
        <dbReference type="Proteomes" id="UP000694920"/>
    </source>
</evidence>